<dbReference type="InterPro" id="IPR002306">
    <property type="entry name" value="Trp-tRNA-ligase"/>
</dbReference>
<keyword evidence="3 10" id="KW-0436">Ligase</keyword>
<dbReference type="FunFam" id="1.10.240.10:FF:000005">
    <property type="entry name" value="Tryptophan--tRNA ligase"/>
    <property type="match status" value="1"/>
</dbReference>
<evidence type="ECO:0000256" key="7">
    <source>
        <dbReference type="ARBA" id="ARBA00023146"/>
    </source>
</evidence>
<keyword evidence="6 10" id="KW-0648">Protein biosynthesis</keyword>
<organism evidence="11 12">
    <name type="scientific">Candidatus Portiera aleyrodidarum</name>
    <name type="common">primary endosymbiont of Bemisia tabaci</name>
    <dbReference type="NCBI Taxonomy" id="91844"/>
    <lineage>
        <taxon>Bacteria</taxon>
        <taxon>Pseudomonadati</taxon>
        <taxon>Pseudomonadota</taxon>
        <taxon>Gammaproteobacteria</taxon>
        <taxon>Candidatus Johnevansiales</taxon>
        <taxon>Candidatus Johnevansiaceae</taxon>
        <taxon>Candidatus Portiera</taxon>
    </lineage>
</organism>
<keyword evidence="7 10" id="KW-0030">Aminoacyl-tRNA synthetase</keyword>
<gene>
    <name evidence="11" type="primary">trpS</name>
    <name evidence="11" type="ORF">PAD_087</name>
</gene>
<dbReference type="GO" id="GO:0005524">
    <property type="term" value="F:ATP binding"/>
    <property type="evidence" value="ECO:0007669"/>
    <property type="project" value="UniProtKB-KW"/>
</dbReference>
<evidence type="ECO:0000256" key="8">
    <source>
        <dbReference type="ARBA" id="ARBA00049929"/>
    </source>
</evidence>
<dbReference type="Gene3D" id="3.40.50.620">
    <property type="entry name" value="HUPs"/>
    <property type="match status" value="1"/>
</dbReference>
<comment type="catalytic activity">
    <reaction evidence="8">
        <text>tRNA(Trp) + L-tryptophan + ATP = L-tryptophyl-tRNA(Trp) + AMP + diphosphate + H(+)</text>
        <dbReference type="Rhea" id="RHEA:24080"/>
        <dbReference type="Rhea" id="RHEA-COMP:9671"/>
        <dbReference type="Rhea" id="RHEA-COMP:9705"/>
        <dbReference type="ChEBI" id="CHEBI:15378"/>
        <dbReference type="ChEBI" id="CHEBI:30616"/>
        <dbReference type="ChEBI" id="CHEBI:33019"/>
        <dbReference type="ChEBI" id="CHEBI:57912"/>
        <dbReference type="ChEBI" id="CHEBI:78442"/>
        <dbReference type="ChEBI" id="CHEBI:78535"/>
        <dbReference type="ChEBI" id="CHEBI:456215"/>
        <dbReference type="EC" id="6.1.1.2"/>
    </reaction>
</comment>
<dbReference type="GO" id="GO:0005829">
    <property type="term" value="C:cytosol"/>
    <property type="evidence" value="ECO:0007669"/>
    <property type="project" value="TreeGrafter"/>
</dbReference>
<dbReference type="Pfam" id="PF00579">
    <property type="entry name" value="tRNA-synt_1b"/>
    <property type="match status" value="1"/>
</dbReference>
<dbReference type="PRINTS" id="PR01039">
    <property type="entry name" value="TRNASYNTHTRP"/>
</dbReference>
<comment type="similarity">
    <text evidence="1 10">Belongs to the class-I aminoacyl-tRNA synthetase family.</text>
</comment>
<keyword evidence="4 10" id="KW-0547">Nucleotide-binding</keyword>
<name>A0A8D9NB06_9GAMM</name>
<dbReference type="InterPro" id="IPR001412">
    <property type="entry name" value="aa-tRNA-synth_I_CS"/>
</dbReference>
<accession>A0A8D9NB06</accession>
<evidence type="ECO:0000256" key="5">
    <source>
        <dbReference type="ARBA" id="ARBA00022840"/>
    </source>
</evidence>
<dbReference type="GO" id="GO:0006436">
    <property type="term" value="P:tryptophanyl-tRNA aminoacylation"/>
    <property type="evidence" value="ECO:0007669"/>
    <property type="project" value="UniProtKB-UniRule"/>
</dbReference>
<dbReference type="InterPro" id="IPR014729">
    <property type="entry name" value="Rossmann-like_a/b/a_fold"/>
</dbReference>
<dbReference type="InterPro" id="IPR050203">
    <property type="entry name" value="Trp-tRNA_synthetase"/>
</dbReference>
<protein>
    <recommendedName>
        <fullName evidence="2 9">Tryptophan--tRNA ligase</fullName>
        <ecNumber evidence="2 9">6.1.1.2</ecNumber>
    </recommendedName>
</protein>
<reference evidence="11 12" key="1">
    <citation type="journal article" date="2015" name="Genome Biol. Evol.">
        <title>Genome evolution in the primary endosymbiont of whiteflies sheds light on their divergence.</title>
        <authorList>
            <person name="Santos-Garcia D."/>
            <person name="Vargas-Chavez C."/>
            <person name="Moya A."/>
            <person name="Latorre A."/>
            <person name="Silva"/>
            <person name="F J."/>
        </authorList>
    </citation>
    <scope>NUCLEOTIDE SEQUENCE [LARGE SCALE GENOMIC DNA]</scope>
    <source>
        <strain evidence="12">AD-VLC</strain>
    </source>
</reference>
<evidence type="ECO:0000256" key="3">
    <source>
        <dbReference type="ARBA" id="ARBA00022598"/>
    </source>
</evidence>
<evidence type="ECO:0000256" key="9">
    <source>
        <dbReference type="NCBIfam" id="TIGR00233"/>
    </source>
</evidence>
<evidence type="ECO:0000313" key="12">
    <source>
        <dbReference type="Proteomes" id="UP000032800"/>
    </source>
</evidence>
<dbReference type="PROSITE" id="PS00178">
    <property type="entry name" value="AA_TRNA_LIGASE_I"/>
    <property type="match status" value="1"/>
</dbReference>
<dbReference type="EC" id="6.1.1.2" evidence="2 9"/>
<dbReference type="RefSeq" id="WP_219848766.1">
    <property type="nucleotide sequence ID" value="NZ_LN649255.1"/>
</dbReference>
<evidence type="ECO:0000256" key="10">
    <source>
        <dbReference type="RuleBase" id="RU363036"/>
    </source>
</evidence>
<dbReference type="PANTHER" id="PTHR43766:SF1">
    <property type="entry name" value="TRYPTOPHAN--TRNA LIGASE, MITOCHONDRIAL"/>
    <property type="match status" value="1"/>
</dbReference>
<evidence type="ECO:0000313" key="11">
    <source>
        <dbReference type="EMBL" id="CEI58641.1"/>
    </source>
</evidence>
<evidence type="ECO:0000256" key="6">
    <source>
        <dbReference type="ARBA" id="ARBA00022917"/>
    </source>
</evidence>
<evidence type="ECO:0000256" key="2">
    <source>
        <dbReference type="ARBA" id="ARBA00013161"/>
    </source>
</evidence>
<dbReference type="PANTHER" id="PTHR43766">
    <property type="entry name" value="TRYPTOPHAN--TRNA LIGASE, MITOCHONDRIAL"/>
    <property type="match status" value="1"/>
</dbReference>
<keyword evidence="5 10" id="KW-0067">ATP-binding</keyword>
<dbReference type="AlphaFoldDB" id="A0A8D9NB06"/>
<dbReference type="SUPFAM" id="SSF52374">
    <property type="entry name" value="Nucleotidylyl transferase"/>
    <property type="match status" value="1"/>
</dbReference>
<dbReference type="Gene3D" id="1.10.240.10">
    <property type="entry name" value="Tyrosyl-Transfer RNA Synthetase"/>
    <property type="match status" value="1"/>
</dbReference>
<dbReference type="Proteomes" id="UP000032800">
    <property type="component" value="Chromosome I"/>
</dbReference>
<evidence type="ECO:0000256" key="1">
    <source>
        <dbReference type="ARBA" id="ARBA00005594"/>
    </source>
</evidence>
<proteinExistence type="inferred from homology"/>
<dbReference type="GO" id="GO:0004830">
    <property type="term" value="F:tryptophan-tRNA ligase activity"/>
    <property type="evidence" value="ECO:0007669"/>
    <property type="project" value="UniProtKB-UniRule"/>
</dbReference>
<dbReference type="InterPro" id="IPR002305">
    <property type="entry name" value="aa-tRNA-synth_Ic"/>
</dbReference>
<evidence type="ECO:0000256" key="4">
    <source>
        <dbReference type="ARBA" id="ARBA00022741"/>
    </source>
</evidence>
<dbReference type="NCBIfam" id="TIGR00233">
    <property type="entry name" value="trpS"/>
    <property type="match status" value="1"/>
</dbReference>
<dbReference type="KEGG" id="plc:PAD_087"/>
<dbReference type="EMBL" id="LN649255">
    <property type="protein sequence ID" value="CEI58641.1"/>
    <property type="molecule type" value="Genomic_DNA"/>
</dbReference>
<sequence length="324" mass="37462">MEKLNLISGITPNGAPHLGNYIGALRPSVDFSRNINIKSYYFIADLHALIKLKDPKKIKKYKIEILAAWLAIGLDPNKVILYCQSAIPEITELMWFLFCICSKGLLNRAHAFKSLFITEKNYINMGLYSYPLLMAADILLFHANFVLVGNDQLQHIEITRDIALRFNKIYGKYFILPKIKVDKKNKLLNGLDGRKMSKSYGNTIPLFCTEKTLYNMIIKIKTNSSKASDPKNIKNCTLFQIYSAFASKKEINYLKNKYNEGISWIKVKKIVFDYINESLRYSRDTYLRLLKDYTYLKKILKKGENIARDKANIIISELKKIVIK</sequence>